<keyword evidence="3" id="KW-1185">Reference proteome</keyword>
<dbReference type="RefSeq" id="WP_249305539.1">
    <property type="nucleotide sequence ID" value="NZ_JACRSW010000033.1"/>
</dbReference>
<accession>A0ABR7MW74</accession>
<evidence type="ECO:0000313" key="3">
    <source>
        <dbReference type="Proteomes" id="UP000637513"/>
    </source>
</evidence>
<name>A0ABR7MW74_9FIRM</name>
<dbReference type="InterPro" id="IPR018490">
    <property type="entry name" value="cNMP-bd_dom_sf"/>
</dbReference>
<dbReference type="InterPro" id="IPR014710">
    <property type="entry name" value="RmlC-like_jellyroll"/>
</dbReference>
<sequence>MKAELKRNNVNQIIKGTNIFEAGDEVTEIGLVIKGRVCVQADGVKTVIGSGNFLGLCDLTEKVHRVTYTADTNLAVYAFEAGSLSSTIRNLIKANKDYAPLMVSTLSKYIKEISKIFDTLENATNDVWQNMKDYYQTYLSIGKKTGAQINVLRSIENLPVFEAEEELHLDKVEYYRACAELPTEIRKAYFGANMVITIQHITEQVEVVNSLFEQCKKDAVYLKGLAGPLVLDDRSLYMNVLQQATVLQHLGTDISDATSLLDDVIDQINSLENLMLECAGVDLQIDHEFMEETYFELLNGSNASLGGSVSQSDAGEFALVEDHFVSTDELMDAMDQILSFAEIDSEKEQEFRSYIHAFEELGDKFSTEDTARTLRRNILKAYYPIYKAVFLKDYHSSEKTPLVIDLFLRFGFLSERLITEDILEELATLDISHSGTGACDVYDMKEWLTLILEGKKEPSKSEFDMDYDENLRDMKRTGQITAEQQQALSKNLNAKFEYEIQNMFRTNHRLLFSQVTAFVPFLFTEGCTTSISKSFLAKDRINAAIQRLLQIDFSVFYRESLYAKEGSSFAKEYIQQEVFPDVIVLPEYGNKGVMWQELSGRRRTSKGRFLLPIFMESDLEAEMVRLFGRFRWELCRTIQGAAWNNIQVKSLTSEYADFIQFYKKNRDLSEDKKEKLKMQIQKCRNNTREVFVSDYENWIRHEAQGGMCLSKPVREIMATYCPFTKELREKVSDMPIYRDAMARFQRERGKKLKEYDLKFKVWQKDGMDVPEEVVHTRDFYLEF</sequence>
<evidence type="ECO:0008006" key="4">
    <source>
        <dbReference type="Google" id="ProtNLM"/>
    </source>
</evidence>
<evidence type="ECO:0000313" key="2">
    <source>
        <dbReference type="EMBL" id="MBC8558059.1"/>
    </source>
</evidence>
<dbReference type="EMBL" id="JACRSW010000033">
    <property type="protein sequence ID" value="MBC8558059.1"/>
    <property type="molecule type" value="Genomic_DNA"/>
</dbReference>
<gene>
    <name evidence="2" type="ORF">H8700_10125</name>
</gene>
<dbReference type="Proteomes" id="UP000637513">
    <property type="component" value="Unassembled WGS sequence"/>
</dbReference>
<protein>
    <recommendedName>
        <fullName evidence="4">Cyclic nucleotide-binding domain-containing protein</fullName>
    </recommendedName>
</protein>
<organism evidence="2 3">
    <name type="scientific">Jutongia hominis</name>
    <dbReference type="NCBI Taxonomy" id="2763664"/>
    <lineage>
        <taxon>Bacteria</taxon>
        <taxon>Bacillati</taxon>
        <taxon>Bacillota</taxon>
        <taxon>Clostridia</taxon>
        <taxon>Lachnospirales</taxon>
        <taxon>Lachnospiraceae</taxon>
        <taxon>Jutongia</taxon>
    </lineage>
</organism>
<proteinExistence type="predicted"/>
<feature type="coiled-coil region" evidence="1">
    <location>
        <begin position="659"/>
        <end position="686"/>
    </location>
</feature>
<dbReference type="SUPFAM" id="SSF51206">
    <property type="entry name" value="cAMP-binding domain-like"/>
    <property type="match status" value="1"/>
</dbReference>
<evidence type="ECO:0000256" key="1">
    <source>
        <dbReference type="SAM" id="Coils"/>
    </source>
</evidence>
<reference evidence="2 3" key="1">
    <citation type="submission" date="2020-08" db="EMBL/GenBank/DDBJ databases">
        <title>Genome public.</title>
        <authorList>
            <person name="Liu C."/>
            <person name="Sun Q."/>
        </authorList>
    </citation>
    <scope>NUCLEOTIDE SEQUENCE [LARGE SCALE GENOMIC DNA]</scope>
    <source>
        <strain evidence="2 3">BX3</strain>
    </source>
</reference>
<dbReference type="Gene3D" id="2.60.120.10">
    <property type="entry name" value="Jelly Rolls"/>
    <property type="match status" value="1"/>
</dbReference>
<keyword evidence="1" id="KW-0175">Coiled coil</keyword>
<comment type="caution">
    <text evidence="2">The sequence shown here is derived from an EMBL/GenBank/DDBJ whole genome shotgun (WGS) entry which is preliminary data.</text>
</comment>